<dbReference type="SUPFAM" id="SSF51735">
    <property type="entry name" value="NAD(P)-binding Rossmann-fold domains"/>
    <property type="match status" value="1"/>
</dbReference>
<accession>A0A553H4C9</accession>
<evidence type="ECO:0000256" key="3">
    <source>
        <dbReference type="ARBA" id="ARBA00042907"/>
    </source>
</evidence>
<keyword evidence="2" id="KW-0560">Oxidoreductase</keyword>
<dbReference type="InterPro" id="IPR036291">
    <property type="entry name" value="NAD(P)-bd_dom_sf"/>
</dbReference>
<dbReference type="EMBL" id="VJOY01000001">
    <property type="protein sequence ID" value="TRX76609.1"/>
    <property type="molecule type" value="Genomic_DNA"/>
</dbReference>
<dbReference type="OrthoDB" id="8653364at2"/>
<dbReference type="SMART" id="SM00822">
    <property type="entry name" value="PKS_KR"/>
    <property type="match status" value="1"/>
</dbReference>
<gene>
    <name evidence="9" type="ORF">FM069_00880</name>
</gene>
<sequence>MGIHSMSTLPHSRLVLVTGAAQGIGAGVARYLAARGYRVAAADLKEAACRDTVAGLPGDGHSAWAMDISDERSVDGTYAAIEAAHGPVSALVCAAGILILHDGERRLIADTSLEEWELTHAVNTRGTFLCTRAFVRARRDTPVEHGRVVTFSSCAAQLGGYRSSSAYISSKAAVLGYTKALARETAAMGITVNGIAPGLIDTAMLRLSLADGQEAAAAANIPLGRLGQPDDIAATIAFLLSPEAGYLTGTMTDVNGGYRMQ</sequence>
<evidence type="ECO:0000256" key="2">
    <source>
        <dbReference type="ARBA" id="ARBA00023002"/>
    </source>
</evidence>
<comment type="similarity">
    <text evidence="1">Belongs to the short-chain dehydrogenases/reductases (SDR) family.</text>
</comment>
<comment type="pathway">
    <text evidence="5">Aromatic compound metabolism; p-cumate degradation; acetaldehyde and pyruvate from p-cumate: step 2/7.</text>
</comment>
<reference evidence="9 10" key="1">
    <citation type="submission" date="2019-07" db="EMBL/GenBank/DDBJ databases">
        <title>Pseudomonas mangiferae sp. nov., isolated from bark of mango tree in Thailand.</title>
        <authorList>
            <person name="Srisuk N."/>
            <person name="Anurat P."/>
        </authorList>
    </citation>
    <scope>NUCLEOTIDE SEQUENCE [LARGE SCALE GENOMIC DNA]</scope>
    <source>
        <strain evidence="9 10">DMKU_BBB3-04</strain>
    </source>
</reference>
<comment type="caution">
    <text evidence="9">The sequence shown here is derived from an EMBL/GenBank/DDBJ whole genome shotgun (WGS) entry which is preliminary data.</text>
</comment>
<feature type="domain" description="Ketoreductase" evidence="8">
    <location>
        <begin position="13"/>
        <end position="198"/>
    </location>
</feature>
<evidence type="ECO:0000256" key="5">
    <source>
        <dbReference type="ARBA" id="ARBA00060518"/>
    </source>
</evidence>
<keyword evidence="10" id="KW-1185">Reference proteome</keyword>
<dbReference type="InterPro" id="IPR002347">
    <property type="entry name" value="SDR_fam"/>
</dbReference>
<dbReference type="PRINTS" id="PR00081">
    <property type="entry name" value="GDHRDH"/>
</dbReference>
<comment type="catalytic activity">
    <reaction evidence="4">
        <text>(2R,3S)-2,3-dihydroxy-2,3-dihydro-p-cumate + NAD(+) = 2,3-dihydroxy-p-cumate + NADH + H(+)</text>
        <dbReference type="Rhea" id="RHEA:23772"/>
        <dbReference type="ChEBI" id="CHEBI:15378"/>
        <dbReference type="ChEBI" id="CHEBI:36647"/>
        <dbReference type="ChEBI" id="CHEBI:57540"/>
        <dbReference type="ChEBI" id="CHEBI:57945"/>
        <dbReference type="ChEBI" id="CHEBI:58420"/>
        <dbReference type="EC" id="1.3.1.58"/>
    </reaction>
</comment>
<dbReference type="PANTHER" id="PTHR42760">
    <property type="entry name" value="SHORT-CHAIN DEHYDROGENASES/REDUCTASES FAMILY MEMBER"/>
    <property type="match status" value="1"/>
</dbReference>
<evidence type="ECO:0000256" key="7">
    <source>
        <dbReference type="ARBA" id="ARBA00073443"/>
    </source>
</evidence>
<dbReference type="PANTHER" id="PTHR42760:SF40">
    <property type="entry name" value="3-OXOACYL-[ACYL-CARRIER-PROTEIN] REDUCTASE, CHLOROPLASTIC"/>
    <property type="match status" value="1"/>
</dbReference>
<evidence type="ECO:0000313" key="9">
    <source>
        <dbReference type="EMBL" id="TRX76609.1"/>
    </source>
</evidence>
<dbReference type="AlphaFoldDB" id="A0A553H4C9"/>
<evidence type="ECO:0000256" key="6">
    <source>
        <dbReference type="ARBA" id="ARBA00066455"/>
    </source>
</evidence>
<proteinExistence type="inferred from homology"/>
<dbReference type="GO" id="GO:0030497">
    <property type="term" value="P:fatty acid elongation"/>
    <property type="evidence" value="ECO:0007669"/>
    <property type="project" value="TreeGrafter"/>
</dbReference>
<dbReference type="Proteomes" id="UP000315235">
    <property type="component" value="Unassembled WGS sequence"/>
</dbReference>
<dbReference type="EC" id="1.3.1.58" evidence="6"/>
<organism evidence="9 10">
    <name type="scientific">Pseudomonas mangiferae</name>
    <dbReference type="NCBI Taxonomy" id="2593654"/>
    <lineage>
        <taxon>Bacteria</taxon>
        <taxon>Pseudomonadati</taxon>
        <taxon>Pseudomonadota</taxon>
        <taxon>Gammaproteobacteria</taxon>
        <taxon>Pseudomonadales</taxon>
        <taxon>Pseudomonadaceae</taxon>
        <taxon>Pseudomonas</taxon>
    </lineage>
</organism>
<evidence type="ECO:0000313" key="10">
    <source>
        <dbReference type="Proteomes" id="UP000315235"/>
    </source>
</evidence>
<evidence type="ECO:0000256" key="4">
    <source>
        <dbReference type="ARBA" id="ARBA00050226"/>
    </source>
</evidence>
<evidence type="ECO:0000259" key="8">
    <source>
        <dbReference type="SMART" id="SM00822"/>
    </source>
</evidence>
<dbReference type="GO" id="GO:0018511">
    <property type="term" value="F:2,3-dihydroxy-2,3-dihydro-p-cumate dehydrogenase activity"/>
    <property type="evidence" value="ECO:0007669"/>
    <property type="project" value="UniProtKB-EC"/>
</dbReference>
<protein>
    <recommendedName>
        <fullName evidence="7">2,3-dihydroxy-2,3-dihydro-p-cumate dehydrogenase</fullName>
        <ecNumber evidence="6">1.3.1.58</ecNumber>
    </recommendedName>
    <alternativeName>
        <fullName evidence="3">Biphenyl-2,3-dihydro-2,3-diol dehydrogenase</fullName>
    </alternativeName>
</protein>
<evidence type="ECO:0000256" key="1">
    <source>
        <dbReference type="ARBA" id="ARBA00006484"/>
    </source>
</evidence>
<dbReference type="Pfam" id="PF13561">
    <property type="entry name" value="adh_short_C2"/>
    <property type="match status" value="1"/>
</dbReference>
<dbReference type="FunFam" id="3.40.50.720:FF:000173">
    <property type="entry name" value="3-oxoacyl-[acyl-carrier protein] reductase"/>
    <property type="match status" value="1"/>
</dbReference>
<name>A0A553H4C9_9PSED</name>
<dbReference type="InterPro" id="IPR057326">
    <property type="entry name" value="KR_dom"/>
</dbReference>
<dbReference type="PRINTS" id="PR00080">
    <property type="entry name" value="SDRFAMILY"/>
</dbReference>
<dbReference type="Gene3D" id="3.40.50.720">
    <property type="entry name" value="NAD(P)-binding Rossmann-like Domain"/>
    <property type="match status" value="1"/>
</dbReference>
<dbReference type="GO" id="GO:0016616">
    <property type="term" value="F:oxidoreductase activity, acting on the CH-OH group of donors, NAD or NADP as acceptor"/>
    <property type="evidence" value="ECO:0007669"/>
    <property type="project" value="UniProtKB-ARBA"/>
</dbReference>